<feature type="region of interest" description="Disordered" evidence="1">
    <location>
        <begin position="493"/>
        <end position="521"/>
    </location>
</feature>
<feature type="compositionally biased region" description="Basic and acidic residues" evidence="1">
    <location>
        <begin position="67"/>
        <end position="80"/>
    </location>
</feature>
<name>A0ABZ2C4E1_9PROT</name>
<protein>
    <submittedName>
        <fullName evidence="2">Uncharacterized protein</fullName>
    </submittedName>
</protein>
<dbReference type="Proteomes" id="UP001330434">
    <property type="component" value="Chromosome"/>
</dbReference>
<proteinExistence type="predicted"/>
<evidence type="ECO:0000256" key="1">
    <source>
        <dbReference type="SAM" id="MobiDB-lite"/>
    </source>
</evidence>
<reference evidence="2 3" key="1">
    <citation type="journal article" date="2024" name="Environ. Microbiol.">
        <title>Novel evolutionary insights on the interactions of the Holosporales (Alphaproteobacteria) with eukaryotic hosts from comparative genomics.</title>
        <authorList>
            <person name="Giovannini M."/>
            <person name="Petroni G."/>
            <person name="Castelli M."/>
        </authorList>
    </citation>
    <scope>NUCLEOTIDE SEQUENCE [LARGE SCALE GENOMIC DNA]</scope>
    <source>
        <strain evidence="2 3">US_Bl 15I1</strain>
    </source>
</reference>
<feature type="compositionally biased region" description="Polar residues" evidence="1">
    <location>
        <begin position="196"/>
        <end position="207"/>
    </location>
</feature>
<dbReference type="RefSeq" id="WP_338453459.1">
    <property type="nucleotide sequence ID" value="NZ_CP133270.1"/>
</dbReference>
<dbReference type="EMBL" id="CP133270">
    <property type="protein sequence ID" value="WVX67046.1"/>
    <property type="molecule type" value="Genomic_DNA"/>
</dbReference>
<feature type="compositionally biased region" description="Pro residues" evidence="1">
    <location>
        <begin position="47"/>
        <end position="56"/>
    </location>
</feature>
<feature type="region of interest" description="Disordered" evidence="1">
    <location>
        <begin position="324"/>
        <end position="377"/>
    </location>
</feature>
<feature type="region of interest" description="Disordered" evidence="1">
    <location>
        <begin position="185"/>
        <end position="214"/>
    </location>
</feature>
<evidence type="ECO:0000313" key="3">
    <source>
        <dbReference type="Proteomes" id="UP001330434"/>
    </source>
</evidence>
<feature type="region of interest" description="Disordered" evidence="1">
    <location>
        <begin position="1"/>
        <end position="87"/>
    </location>
</feature>
<feature type="compositionally biased region" description="Basic and acidic residues" evidence="1">
    <location>
        <begin position="185"/>
        <end position="195"/>
    </location>
</feature>
<gene>
    <name evidence="2" type="ORF">Bealeia1_01243</name>
</gene>
<sequence>MSSSLNAPQIDAGVETSASDEDESGLDTPLPPPPSPESYSDADEMGAPPPPPPPPSFGFSGAKMAKGKGDLKKALEKSNVDSETVSKSGKMFEELGKIFLKKGITKKAEIQISSTASSDQGLSKTEYNSPEHQALLKEKMKAISGASTESLSFDAKIQGKWTKVSQKDVDSGKISQDDFNLLKTKAEERSQKDSQKFSGKGTSIQKTMTKEPLSQKALDIQKKISETKKNAPQGSFLDQIKLGSSLKKAASSENIISDSETSSGNPLVEALKSAFKTGLKKNELTKGGAATEKNTQIDFKANLKKTSIKLSDFEAKQEEINKQAAVSMKNNPDAKSKILKKTPPPPLPRDIVEITPSIEDSESPPPLPPRDNLETTTDINDVMPNELNVHSSATTITNEPIQVESSTLKMATDLEPQIEIQSEITIPTLETQSTLAGFIDEPIQVESSTLKMATDLEPQIEMQPEITIPTLETQSTLAGPIDEPIQLNNQITEENIVPPPPPPPGTQLEEQEGWIVSPKWG</sequence>
<keyword evidence="3" id="KW-1185">Reference proteome</keyword>
<evidence type="ECO:0000313" key="2">
    <source>
        <dbReference type="EMBL" id="WVX67046.1"/>
    </source>
</evidence>
<organism evidence="2 3">
    <name type="scientific">Candidatus Bealeia paramacronuclearis</name>
    <dbReference type="NCBI Taxonomy" id="1921001"/>
    <lineage>
        <taxon>Bacteria</taxon>
        <taxon>Pseudomonadati</taxon>
        <taxon>Pseudomonadota</taxon>
        <taxon>Alphaproteobacteria</taxon>
        <taxon>Holosporales</taxon>
        <taxon>Holosporaceae</taxon>
        <taxon>Candidatus Bealeia</taxon>
    </lineage>
</organism>
<accession>A0ABZ2C4E1</accession>